<keyword evidence="1" id="KW-0472">Membrane</keyword>
<protein>
    <submittedName>
        <fullName evidence="2">Uncharacterized protein</fullName>
    </submittedName>
</protein>
<comment type="caution">
    <text evidence="2">The sequence shown here is derived from an EMBL/GenBank/DDBJ whole genome shotgun (WGS) entry which is preliminary data.</text>
</comment>
<feature type="transmembrane region" description="Helical" evidence="1">
    <location>
        <begin position="35"/>
        <end position="56"/>
    </location>
</feature>
<organism evidence="2 3">
    <name type="scientific">Fimbriiglobus ruber</name>
    <dbReference type="NCBI Taxonomy" id="1908690"/>
    <lineage>
        <taxon>Bacteria</taxon>
        <taxon>Pseudomonadati</taxon>
        <taxon>Planctomycetota</taxon>
        <taxon>Planctomycetia</taxon>
        <taxon>Gemmatales</taxon>
        <taxon>Gemmataceae</taxon>
        <taxon>Fimbriiglobus</taxon>
    </lineage>
</organism>
<evidence type="ECO:0000313" key="2">
    <source>
        <dbReference type="EMBL" id="OWK40808.1"/>
    </source>
</evidence>
<feature type="transmembrane region" description="Helical" evidence="1">
    <location>
        <begin position="68"/>
        <end position="87"/>
    </location>
</feature>
<proteinExistence type="predicted"/>
<keyword evidence="1" id="KW-0812">Transmembrane</keyword>
<evidence type="ECO:0000256" key="1">
    <source>
        <dbReference type="SAM" id="Phobius"/>
    </source>
</evidence>
<sequence>MAAVTAVDIDWALRYQDSAASWETNPAMLWVMETYGITAAAAVRAGSVVFAAVVALRAPGRCQLPATCLATAAHIYLATTYALIFWGPCEIIGL</sequence>
<keyword evidence="3" id="KW-1185">Reference proteome</keyword>
<accession>A0A225DQD6</accession>
<dbReference type="Proteomes" id="UP000214646">
    <property type="component" value="Unassembled WGS sequence"/>
</dbReference>
<name>A0A225DQD6_9BACT</name>
<gene>
    <name evidence="2" type="ORF">FRUB_04700</name>
</gene>
<reference evidence="3" key="1">
    <citation type="submission" date="2017-06" db="EMBL/GenBank/DDBJ databases">
        <title>Genome analysis of Fimbriiglobus ruber SP5, the first member of the order Planctomycetales with confirmed chitinolytic capability.</title>
        <authorList>
            <person name="Ravin N.V."/>
            <person name="Rakitin A.L."/>
            <person name="Ivanova A.A."/>
            <person name="Beletsky A.V."/>
            <person name="Kulichevskaya I.S."/>
            <person name="Mardanov A.V."/>
            <person name="Dedysh S.N."/>
        </authorList>
    </citation>
    <scope>NUCLEOTIDE SEQUENCE [LARGE SCALE GENOMIC DNA]</scope>
    <source>
        <strain evidence="3">SP5</strain>
    </source>
</reference>
<keyword evidence="1" id="KW-1133">Transmembrane helix</keyword>
<dbReference type="AlphaFoldDB" id="A0A225DQD6"/>
<evidence type="ECO:0000313" key="3">
    <source>
        <dbReference type="Proteomes" id="UP000214646"/>
    </source>
</evidence>
<dbReference type="EMBL" id="NIDE01000007">
    <property type="protein sequence ID" value="OWK40808.1"/>
    <property type="molecule type" value="Genomic_DNA"/>
</dbReference>